<reference evidence="8" key="1">
    <citation type="submission" date="2016-11" db="UniProtKB">
        <authorList>
            <consortium name="WormBaseParasite"/>
        </authorList>
    </citation>
    <scope>IDENTIFICATION</scope>
</reference>
<dbReference type="GO" id="GO:0044027">
    <property type="term" value="P:negative regulation of gene expression via chromosomal CpG island methylation"/>
    <property type="evidence" value="ECO:0007669"/>
    <property type="project" value="TreeGrafter"/>
</dbReference>
<comment type="catalytic activity">
    <reaction evidence="6">
        <text>a 2'-deoxycytidine in DNA + S-adenosyl-L-methionine = a 5-methyl-2'-deoxycytidine in DNA + S-adenosyl-L-homocysteine + H(+)</text>
        <dbReference type="Rhea" id="RHEA:13681"/>
        <dbReference type="Rhea" id="RHEA-COMP:11369"/>
        <dbReference type="Rhea" id="RHEA-COMP:11370"/>
        <dbReference type="ChEBI" id="CHEBI:15378"/>
        <dbReference type="ChEBI" id="CHEBI:57856"/>
        <dbReference type="ChEBI" id="CHEBI:59789"/>
        <dbReference type="ChEBI" id="CHEBI:85452"/>
        <dbReference type="ChEBI" id="CHEBI:85454"/>
        <dbReference type="EC" id="2.1.1.37"/>
    </reaction>
</comment>
<organism evidence="7 8">
    <name type="scientific">Steinernema glaseri</name>
    <dbReference type="NCBI Taxonomy" id="37863"/>
    <lineage>
        <taxon>Eukaryota</taxon>
        <taxon>Metazoa</taxon>
        <taxon>Ecdysozoa</taxon>
        <taxon>Nematoda</taxon>
        <taxon>Chromadorea</taxon>
        <taxon>Rhabditida</taxon>
        <taxon>Tylenchina</taxon>
        <taxon>Panagrolaimomorpha</taxon>
        <taxon>Strongyloidoidea</taxon>
        <taxon>Steinernematidae</taxon>
        <taxon>Steinernema</taxon>
    </lineage>
</organism>
<keyword evidence="7" id="KW-1185">Reference proteome</keyword>
<name>A0A1I7YQT2_9BILA</name>
<dbReference type="InterPro" id="IPR050390">
    <property type="entry name" value="C5-Methyltransferase"/>
</dbReference>
<dbReference type="WBParaSite" id="L893_g18878.t1">
    <property type="protein sequence ID" value="L893_g18878.t1"/>
    <property type="gene ID" value="L893_g18878"/>
</dbReference>
<sequence length="517" mass="56652">MSMRNQVKHSDSGDAHGRTVRASISFPEKQYQVLERIAAENKVSLAWVVRDAIDGYLQSKAGEEIRVLSLFSGCGGMDFGVETAGGHVIFSNDILVDACKTLKKYFPNTDIRNADISDIQTFPDADIVVGGYPCQSFSMAGNRDPKKDERTNLYKQFLRVIGIVRPNYFVAENVSGLKALSSGTFLKEQLEAYDKAGYNVTYKLLNAKGYGVPQSRKRLFIVGVRKDLNQVFEFPKETHGKTTKASGPLLPYASHGDAIKGLPLWPEGEFYERPDKEGNFSWYYMSRNRKAKWADPAFTVVANWRHITLHPASPGTINSLDAVPTRTCPQKKGKPQKFADVAHGAVVIEYEPPKSFSGRAGAKAAHARHQAEEYAELISAEEGRALQEYVLVAWDGAHITFGHFDGAAAAWDDVVAFDRRTAERLLSVLESNGRPLVHPQLLQALVGPDSELPALAHEKAACAAGNLPRPAVPGEPRCLPVRAHAIITKVVAACALPRASQDVLEPGVPVAERLHAV</sequence>
<dbReference type="PROSITE" id="PS00094">
    <property type="entry name" value="C5_MTASE_1"/>
    <property type="match status" value="1"/>
</dbReference>
<evidence type="ECO:0000313" key="7">
    <source>
        <dbReference type="Proteomes" id="UP000095287"/>
    </source>
</evidence>
<accession>A0A1I7YQT2</accession>
<keyword evidence="1 4" id="KW-0489">Methyltransferase</keyword>
<evidence type="ECO:0000256" key="4">
    <source>
        <dbReference type="PROSITE-ProRule" id="PRU01016"/>
    </source>
</evidence>
<feature type="active site" evidence="4">
    <location>
        <position position="134"/>
    </location>
</feature>
<dbReference type="PANTHER" id="PTHR10629">
    <property type="entry name" value="CYTOSINE-SPECIFIC METHYLTRANSFERASE"/>
    <property type="match status" value="1"/>
</dbReference>
<dbReference type="PANTHER" id="PTHR10629:SF52">
    <property type="entry name" value="DNA (CYTOSINE-5)-METHYLTRANSFERASE 1"/>
    <property type="match status" value="1"/>
</dbReference>
<dbReference type="InterPro" id="IPR001525">
    <property type="entry name" value="C5_MeTfrase"/>
</dbReference>
<evidence type="ECO:0000256" key="3">
    <source>
        <dbReference type="ARBA" id="ARBA00022691"/>
    </source>
</evidence>
<dbReference type="GO" id="GO:0003677">
    <property type="term" value="F:DNA binding"/>
    <property type="evidence" value="ECO:0007669"/>
    <property type="project" value="TreeGrafter"/>
</dbReference>
<dbReference type="PROSITE" id="PS51679">
    <property type="entry name" value="SAM_MT_C5"/>
    <property type="match status" value="1"/>
</dbReference>
<evidence type="ECO:0000256" key="1">
    <source>
        <dbReference type="ARBA" id="ARBA00022603"/>
    </source>
</evidence>
<dbReference type="Proteomes" id="UP000095287">
    <property type="component" value="Unplaced"/>
</dbReference>
<dbReference type="EC" id="2.1.1.37" evidence="6"/>
<evidence type="ECO:0000256" key="6">
    <source>
        <dbReference type="RuleBase" id="RU000417"/>
    </source>
</evidence>
<proteinExistence type="inferred from homology"/>
<evidence type="ECO:0000313" key="8">
    <source>
        <dbReference type="WBParaSite" id="L893_g18878.t1"/>
    </source>
</evidence>
<dbReference type="GO" id="GO:0032259">
    <property type="term" value="P:methylation"/>
    <property type="evidence" value="ECO:0007669"/>
    <property type="project" value="UniProtKB-KW"/>
</dbReference>
<dbReference type="SUPFAM" id="SSF53335">
    <property type="entry name" value="S-adenosyl-L-methionine-dependent methyltransferases"/>
    <property type="match status" value="1"/>
</dbReference>
<protein>
    <recommendedName>
        <fullName evidence="6">Cytosine-specific methyltransferase</fullName>
        <ecNumber evidence="6">2.1.1.37</ecNumber>
    </recommendedName>
</protein>
<dbReference type="InterPro" id="IPR018117">
    <property type="entry name" value="C5_DNA_meth_AS"/>
</dbReference>
<dbReference type="Gene3D" id="3.40.50.150">
    <property type="entry name" value="Vaccinia Virus protein VP39"/>
    <property type="match status" value="1"/>
</dbReference>
<dbReference type="AlphaFoldDB" id="A0A1I7YQT2"/>
<dbReference type="InterPro" id="IPR029063">
    <property type="entry name" value="SAM-dependent_MTases_sf"/>
</dbReference>
<dbReference type="Pfam" id="PF00145">
    <property type="entry name" value="DNA_methylase"/>
    <property type="match status" value="1"/>
</dbReference>
<evidence type="ECO:0000256" key="5">
    <source>
        <dbReference type="RuleBase" id="RU000416"/>
    </source>
</evidence>
<dbReference type="NCBIfam" id="TIGR00675">
    <property type="entry name" value="dcm"/>
    <property type="match status" value="1"/>
</dbReference>
<keyword evidence="2 4" id="KW-0808">Transferase</keyword>
<dbReference type="PRINTS" id="PR00105">
    <property type="entry name" value="C5METTRFRASE"/>
</dbReference>
<dbReference type="GO" id="GO:0005634">
    <property type="term" value="C:nucleus"/>
    <property type="evidence" value="ECO:0007669"/>
    <property type="project" value="TreeGrafter"/>
</dbReference>
<dbReference type="GO" id="GO:0003886">
    <property type="term" value="F:DNA (cytosine-5-)-methyltransferase activity"/>
    <property type="evidence" value="ECO:0007669"/>
    <property type="project" value="UniProtKB-EC"/>
</dbReference>
<comment type="similarity">
    <text evidence="4 5">Belongs to the class I-like SAM-binding methyltransferase superfamily. C5-methyltransferase family.</text>
</comment>
<keyword evidence="3 4" id="KW-0949">S-adenosyl-L-methionine</keyword>
<evidence type="ECO:0000256" key="2">
    <source>
        <dbReference type="ARBA" id="ARBA00022679"/>
    </source>
</evidence>